<accession>A0A1I0FJL8</accession>
<keyword evidence="2" id="KW-0167">Capsid protein</keyword>
<gene>
    <name evidence="1" type="primary">cotE</name>
    <name evidence="1" type="ORF">IMSAGC017_00188</name>
    <name evidence="2" type="ORF">SAMN04489758_11934</name>
</gene>
<reference evidence="1 4" key="3">
    <citation type="journal article" date="2020" name="Microbiome">
        <title>Single-cell genomics of uncultured bacteria reveals dietary fiber responders in the mouse gut microbiota.</title>
        <authorList>
            <person name="Chijiiwa R."/>
            <person name="Hosokawa M."/>
            <person name="Kogawa M."/>
            <person name="Nishikawa Y."/>
            <person name="Ide K."/>
            <person name="Sakanashi C."/>
            <person name="Takahashi K."/>
            <person name="Takeyama H."/>
        </authorList>
    </citation>
    <scope>NUCLEOTIDE SEQUENCE [LARGE SCALE GENOMIC DNA]</scope>
    <source>
        <strain evidence="1">IMSAGC_017</strain>
    </source>
</reference>
<dbReference type="EMBL" id="BLMI01000028">
    <property type="protein sequence ID" value="GFI40157.1"/>
    <property type="molecule type" value="Genomic_DNA"/>
</dbReference>
<dbReference type="Pfam" id="PF10628">
    <property type="entry name" value="CotE"/>
    <property type="match status" value="1"/>
</dbReference>
<reference evidence="3" key="1">
    <citation type="submission" date="2016-10" db="EMBL/GenBank/DDBJ databases">
        <authorList>
            <person name="Varghese N."/>
            <person name="Submissions S."/>
        </authorList>
    </citation>
    <scope>NUCLEOTIDE SEQUENCE [LARGE SCALE GENOMIC DNA]</scope>
    <source>
        <strain evidence="3">DSM 1551</strain>
    </source>
</reference>
<name>A0A1I0FJL8_9FIRM</name>
<keyword evidence="3" id="KW-1185">Reference proteome</keyword>
<dbReference type="Proteomes" id="UP000490821">
    <property type="component" value="Unassembled WGS sequence"/>
</dbReference>
<dbReference type="EMBL" id="FOIN01000019">
    <property type="protein sequence ID" value="SET57635.1"/>
    <property type="molecule type" value="Genomic_DNA"/>
</dbReference>
<dbReference type="OrthoDB" id="2374983at2"/>
<evidence type="ECO:0000313" key="3">
    <source>
        <dbReference type="Proteomes" id="UP000198558"/>
    </source>
</evidence>
<dbReference type="RefSeq" id="WP_092354315.1">
    <property type="nucleotide sequence ID" value="NZ_BLMI01000028.1"/>
</dbReference>
<dbReference type="Proteomes" id="UP000198558">
    <property type="component" value="Unassembled WGS sequence"/>
</dbReference>
<sequence length="164" mass="19185">MANNIREIITQAVIAKGKKRTLNKYPFVIENYDKILGCWITNHRYNATFKKGQPIVLGTFDVHLWYNYNDDSNILKQTVSYMNELDLVKKESRNFDENDELMVVCNREPKCISVNKSDENVLIEIEKEISLSVVGKTTMRVETKNEKESWDELDNITVDENFIK</sequence>
<organism evidence="2 3">
    <name type="scientific">Thomasclavelia cocleata</name>
    <dbReference type="NCBI Taxonomy" id="69824"/>
    <lineage>
        <taxon>Bacteria</taxon>
        <taxon>Bacillati</taxon>
        <taxon>Bacillota</taxon>
        <taxon>Erysipelotrichia</taxon>
        <taxon>Erysipelotrichales</taxon>
        <taxon>Coprobacillaceae</taxon>
        <taxon>Thomasclavelia</taxon>
    </lineage>
</organism>
<keyword evidence="2" id="KW-0946">Virion</keyword>
<proteinExistence type="predicted"/>
<evidence type="ECO:0000313" key="2">
    <source>
        <dbReference type="EMBL" id="SET57635.1"/>
    </source>
</evidence>
<dbReference type="AlphaFoldDB" id="A0A1I0FJL8"/>
<dbReference type="InterPro" id="IPR018901">
    <property type="entry name" value="Spore_coat_CotE"/>
</dbReference>
<reference evidence="2" key="2">
    <citation type="submission" date="2016-10" db="EMBL/GenBank/DDBJ databases">
        <authorList>
            <person name="de Groot N.N."/>
        </authorList>
    </citation>
    <scope>NUCLEOTIDE SEQUENCE [LARGE SCALE GENOMIC DNA]</scope>
    <source>
        <strain evidence="2">DSM 1551</strain>
    </source>
</reference>
<evidence type="ECO:0000313" key="1">
    <source>
        <dbReference type="EMBL" id="GFI40157.1"/>
    </source>
</evidence>
<evidence type="ECO:0000313" key="4">
    <source>
        <dbReference type="Proteomes" id="UP000490821"/>
    </source>
</evidence>
<protein>
    <submittedName>
        <fullName evidence="2">Spore coat protein E</fullName>
    </submittedName>
</protein>
<dbReference type="GeneID" id="78288631"/>